<evidence type="ECO:0000313" key="2">
    <source>
        <dbReference type="Proteomes" id="UP000318437"/>
    </source>
</evidence>
<protein>
    <submittedName>
        <fullName evidence="1">Uncharacterized protein</fullName>
    </submittedName>
</protein>
<evidence type="ECO:0000313" key="1">
    <source>
        <dbReference type="EMBL" id="TWU27487.1"/>
    </source>
</evidence>
<dbReference type="EMBL" id="SJPS01000003">
    <property type="protein sequence ID" value="TWU27487.1"/>
    <property type="molecule type" value="Genomic_DNA"/>
</dbReference>
<dbReference type="Proteomes" id="UP000318437">
    <property type="component" value="Unassembled WGS sequence"/>
</dbReference>
<dbReference type="AlphaFoldDB" id="A0A5C6CVE9"/>
<reference evidence="1 2" key="1">
    <citation type="submission" date="2019-02" db="EMBL/GenBank/DDBJ databases">
        <title>Deep-cultivation of Planctomycetes and their phenomic and genomic characterization uncovers novel biology.</title>
        <authorList>
            <person name="Wiegand S."/>
            <person name="Jogler M."/>
            <person name="Boedeker C."/>
            <person name="Pinto D."/>
            <person name="Vollmers J."/>
            <person name="Rivas-Marin E."/>
            <person name="Kohn T."/>
            <person name="Peeters S.H."/>
            <person name="Heuer A."/>
            <person name="Rast P."/>
            <person name="Oberbeckmann S."/>
            <person name="Bunk B."/>
            <person name="Jeske O."/>
            <person name="Meyerdierks A."/>
            <person name="Storesund J.E."/>
            <person name="Kallscheuer N."/>
            <person name="Luecker S."/>
            <person name="Lage O.M."/>
            <person name="Pohl T."/>
            <person name="Merkel B.J."/>
            <person name="Hornburger P."/>
            <person name="Mueller R.-W."/>
            <person name="Bruemmer F."/>
            <person name="Labrenz M."/>
            <person name="Spormann A.M."/>
            <person name="Op Den Camp H."/>
            <person name="Overmann J."/>
            <person name="Amann R."/>
            <person name="Jetten M.S.M."/>
            <person name="Mascher T."/>
            <person name="Medema M.H."/>
            <person name="Devos D.P."/>
            <person name="Kaster A.-K."/>
            <person name="Ovreas L."/>
            <person name="Rohde M."/>
            <person name="Galperin M.Y."/>
            <person name="Jogler C."/>
        </authorList>
    </citation>
    <scope>NUCLEOTIDE SEQUENCE [LARGE SCALE GENOMIC DNA]</scope>
    <source>
        <strain evidence="1 2">Pla144</strain>
    </source>
</reference>
<keyword evidence="2" id="KW-1185">Reference proteome</keyword>
<organism evidence="1 2">
    <name type="scientific">Bythopirellula polymerisocia</name>
    <dbReference type="NCBI Taxonomy" id="2528003"/>
    <lineage>
        <taxon>Bacteria</taxon>
        <taxon>Pseudomonadati</taxon>
        <taxon>Planctomycetota</taxon>
        <taxon>Planctomycetia</taxon>
        <taxon>Pirellulales</taxon>
        <taxon>Lacipirellulaceae</taxon>
        <taxon>Bythopirellula</taxon>
    </lineage>
</organism>
<proteinExistence type="predicted"/>
<sequence>MNLFNSPLTQFPHVPILHYDAKLGVAGIPRYLPLAKT</sequence>
<name>A0A5C6CVE9_9BACT</name>
<accession>A0A5C6CVE9</accession>
<comment type="caution">
    <text evidence="1">The sequence shown here is derived from an EMBL/GenBank/DDBJ whole genome shotgun (WGS) entry which is preliminary data.</text>
</comment>
<gene>
    <name evidence="1" type="ORF">Pla144_22610</name>
</gene>